<protein>
    <submittedName>
        <fullName evidence="1">Uncharacterized protein</fullName>
    </submittedName>
</protein>
<organism evidence="1">
    <name type="scientific">Daphnia magna</name>
    <dbReference type="NCBI Taxonomy" id="35525"/>
    <lineage>
        <taxon>Eukaryota</taxon>
        <taxon>Metazoa</taxon>
        <taxon>Ecdysozoa</taxon>
        <taxon>Arthropoda</taxon>
        <taxon>Crustacea</taxon>
        <taxon>Branchiopoda</taxon>
        <taxon>Diplostraca</taxon>
        <taxon>Cladocera</taxon>
        <taxon>Anomopoda</taxon>
        <taxon>Daphniidae</taxon>
        <taxon>Daphnia</taxon>
    </lineage>
</organism>
<accession>A0A0P6CHP6</accession>
<evidence type="ECO:0000313" key="1">
    <source>
        <dbReference type="EMBL" id="JAN88178.1"/>
    </source>
</evidence>
<dbReference type="EMBL" id="GDIQ01006559">
    <property type="protein sequence ID" value="JAN88178.1"/>
    <property type="molecule type" value="Transcribed_RNA"/>
</dbReference>
<sequence length="91" mass="11003">MYFLINEEILFWCLTWKLDWVYNFCSNFWCVEMVRYQELAKNVSSIHVLVQIFRNEVAANIAIHEVAYEMEKEFPEVIVGSWRGVRNFPFT</sequence>
<proteinExistence type="predicted"/>
<name>A0A0P6CHP6_9CRUS</name>
<reference evidence="1" key="1">
    <citation type="submission" date="2015-10" db="EMBL/GenBank/DDBJ databases">
        <title>EvidentialGene: Evidence-directed Construction of Complete mRNA Transcriptomes without Genomes.</title>
        <authorList>
            <person name="Gilbert D.G."/>
        </authorList>
    </citation>
    <scope>NUCLEOTIDE SEQUENCE</scope>
</reference>
<dbReference type="AlphaFoldDB" id="A0A0P6CHP6"/>